<sequence length="201" mass="22355">MPEELGRRERKKLATRRALIDAAAELFTEHGFDGTTVAQIAEKADVSTRTFFLHFPTKEDVLAGEGDARTELGLRAIAEQVPGEGPDEAFARAMRVMIDDGRPEETRLGHLRYRIAQEAPTVRMNVLRRRLETEALFAAALHDRFRDEIDELGARATVAAVMAASYAAATLSIDRGDPPAVLREAMRRAVEIGMWGRRRDG</sequence>
<evidence type="ECO:0000259" key="5">
    <source>
        <dbReference type="PROSITE" id="PS50977"/>
    </source>
</evidence>
<dbReference type="EMBL" id="FOUY01000038">
    <property type="protein sequence ID" value="SFO23661.1"/>
    <property type="molecule type" value="Genomic_DNA"/>
</dbReference>
<reference evidence="6 7" key="1">
    <citation type="submission" date="2016-10" db="EMBL/GenBank/DDBJ databases">
        <authorList>
            <person name="de Groot N.N."/>
        </authorList>
    </citation>
    <scope>NUCLEOTIDE SEQUENCE [LARGE SCALE GENOMIC DNA]</scope>
    <source>
        <strain evidence="6 7">CGMCC 4.1877</strain>
    </source>
</reference>
<evidence type="ECO:0000313" key="7">
    <source>
        <dbReference type="Proteomes" id="UP000199614"/>
    </source>
</evidence>
<protein>
    <submittedName>
        <fullName evidence="6">Transcriptional regulator, TetR family</fullName>
    </submittedName>
</protein>
<dbReference type="OrthoDB" id="3296001at2"/>
<evidence type="ECO:0000256" key="1">
    <source>
        <dbReference type="ARBA" id="ARBA00023015"/>
    </source>
</evidence>
<dbReference type="GO" id="GO:0003700">
    <property type="term" value="F:DNA-binding transcription factor activity"/>
    <property type="evidence" value="ECO:0007669"/>
    <property type="project" value="TreeGrafter"/>
</dbReference>
<name>A0A1I5FK18_PSUAM</name>
<dbReference type="PRINTS" id="PR00455">
    <property type="entry name" value="HTHTETR"/>
</dbReference>
<feature type="DNA-binding region" description="H-T-H motif" evidence="4">
    <location>
        <begin position="36"/>
        <end position="55"/>
    </location>
</feature>
<evidence type="ECO:0000256" key="2">
    <source>
        <dbReference type="ARBA" id="ARBA00023125"/>
    </source>
</evidence>
<keyword evidence="7" id="KW-1185">Reference proteome</keyword>
<evidence type="ECO:0000313" key="6">
    <source>
        <dbReference type="EMBL" id="SFO23661.1"/>
    </source>
</evidence>
<keyword evidence="3" id="KW-0804">Transcription</keyword>
<dbReference type="Gene3D" id="1.10.10.60">
    <property type="entry name" value="Homeodomain-like"/>
    <property type="match status" value="1"/>
</dbReference>
<evidence type="ECO:0000256" key="4">
    <source>
        <dbReference type="PROSITE-ProRule" id="PRU00335"/>
    </source>
</evidence>
<dbReference type="Pfam" id="PF00440">
    <property type="entry name" value="TetR_N"/>
    <property type="match status" value="1"/>
</dbReference>
<dbReference type="PANTHER" id="PTHR30055:SF238">
    <property type="entry name" value="MYCOFACTOCIN BIOSYNTHESIS TRANSCRIPTIONAL REGULATOR MFTR-RELATED"/>
    <property type="match status" value="1"/>
</dbReference>
<keyword evidence="1" id="KW-0805">Transcription regulation</keyword>
<gene>
    <name evidence="6" type="ORF">SAMN05216207_103848</name>
</gene>
<feature type="domain" description="HTH tetR-type" evidence="5">
    <location>
        <begin position="13"/>
        <end position="73"/>
    </location>
</feature>
<accession>A0A1I5FK18</accession>
<dbReference type="GO" id="GO:0000976">
    <property type="term" value="F:transcription cis-regulatory region binding"/>
    <property type="evidence" value="ECO:0007669"/>
    <property type="project" value="TreeGrafter"/>
</dbReference>
<dbReference type="Proteomes" id="UP000199614">
    <property type="component" value="Unassembled WGS sequence"/>
</dbReference>
<dbReference type="InterPro" id="IPR001647">
    <property type="entry name" value="HTH_TetR"/>
</dbReference>
<dbReference type="PROSITE" id="PS50977">
    <property type="entry name" value="HTH_TETR_2"/>
    <property type="match status" value="1"/>
</dbReference>
<dbReference type="InterPro" id="IPR023772">
    <property type="entry name" value="DNA-bd_HTH_TetR-type_CS"/>
</dbReference>
<proteinExistence type="predicted"/>
<dbReference type="InterPro" id="IPR050109">
    <property type="entry name" value="HTH-type_TetR-like_transc_reg"/>
</dbReference>
<dbReference type="PROSITE" id="PS01081">
    <property type="entry name" value="HTH_TETR_1"/>
    <property type="match status" value="1"/>
</dbReference>
<dbReference type="Gene3D" id="1.10.357.10">
    <property type="entry name" value="Tetracycline Repressor, domain 2"/>
    <property type="match status" value="1"/>
</dbReference>
<dbReference type="RefSeq" id="WP_093352021.1">
    <property type="nucleotide sequence ID" value="NZ_FOUY01000038.1"/>
</dbReference>
<keyword evidence="2 4" id="KW-0238">DNA-binding</keyword>
<evidence type="ECO:0000256" key="3">
    <source>
        <dbReference type="ARBA" id="ARBA00023163"/>
    </source>
</evidence>
<organism evidence="6 7">
    <name type="scientific">Pseudonocardia ammonioxydans</name>
    <dbReference type="NCBI Taxonomy" id="260086"/>
    <lineage>
        <taxon>Bacteria</taxon>
        <taxon>Bacillati</taxon>
        <taxon>Actinomycetota</taxon>
        <taxon>Actinomycetes</taxon>
        <taxon>Pseudonocardiales</taxon>
        <taxon>Pseudonocardiaceae</taxon>
        <taxon>Pseudonocardia</taxon>
    </lineage>
</organism>
<dbReference type="STRING" id="260086.SAMN05216207_103848"/>
<dbReference type="PANTHER" id="PTHR30055">
    <property type="entry name" value="HTH-TYPE TRANSCRIPTIONAL REGULATOR RUTR"/>
    <property type="match status" value="1"/>
</dbReference>
<dbReference type="AlphaFoldDB" id="A0A1I5FK18"/>
<dbReference type="InterPro" id="IPR009057">
    <property type="entry name" value="Homeodomain-like_sf"/>
</dbReference>
<dbReference type="SUPFAM" id="SSF46689">
    <property type="entry name" value="Homeodomain-like"/>
    <property type="match status" value="1"/>
</dbReference>